<dbReference type="Gene3D" id="1.10.1740.10">
    <property type="match status" value="1"/>
</dbReference>
<name>A0AAU8FR98_9BACT</name>
<sequence length="191" mass="22202">MSRIAIECMKNHDDRVHIENVKQGNLASYTYLVEKYKNMAFTIAMKILSNAQDAEDVAQESFVKAYMQIGSFEGKSKFSTWLYTIVYRTAVSKLQQPRLALRSIDDEFEENYHYEHSPPPLEALQAREREQFVKDAINRLPKMEALIVTLYYLNESPIEEIEQITGLSNSNVKVKLFRARKVLGKELQFLL</sequence>
<evidence type="ECO:0000256" key="3">
    <source>
        <dbReference type="ARBA" id="ARBA00023082"/>
    </source>
</evidence>
<proteinExistence type="inferred from homology"/>
<evidence type="ECO:0000256" key="4">
    <source>
        <dbReference type="ARBA" id="ARBA00023125"/>
    </source>
</evidence>
<dbReference type="NCBIfam" id="TIGR02937">
    <property type="entry name" value="sigma70-ECF"/>
    <property type="match status" value="1"/>
</dbReference>
<keyword evidence="3 6" id="KW-0731">Sigma factor</keyword>
<dbReference type="CDD" id="cd06171">
    <property type="entry name" value="Sigma70_r4"/>
    <property type="match status" value="1"/>
</dbReference>
<reference evidence="9" key="1">
    <citation type="submission" date="2024-06" db="EMBL/GenBank/DDBJ databases">
        <title>Sequencing and assembly of the genome of Dyadobacter sp. strain 676, a symbiont of Cyamopsis tetragonoloba.</title>
        <authorList>
            <person name="Guro P."/>
            <person name="Sazanova A."/>
            <person name="Kuznetsova I."/>
            <person name="Belimov A."/>
            <person name="Safronova V."/>
        </authorList>
    </citation>
    <scope>NUCLEOTIDE SEQUENCE</scope>
    <source>
        <strain evidence="9">676</strain>
    </source>
</reference>
<dbReference type="InterPro" id="IPR014284">
    <property type="entry name" value="RNA_pol_sigma-70_dom"/>
</dbReference>
<evidence type="ECO:0000256" key="6">
    <source>
        <dbReference type="RuleBase" id="RU000716"/>
    </source>
</evidence>
<gene>
    <name evidence="9" type="ORF">ABV298_08110</name>
</gene>
<comment type="similarity">
    <text evidence="1 6">Belongs to the sigma-70 factor family. ECF subfamily.</text>
</comment>
<evidence type="ECO:0000256" key="5">
    <source>
        <dbReference type="ARBA" id="ARBA00023163"/>
    </source>
</evidence>
<dbReference type="PANTHER" id="PTHR43133:SF51">
    <property type="entry name" value="RNA POLYMERASE SIGMA FACTOR"/>
    <property type="match status" value="1"/>
</dbReference>
<evidence type="ECO:0000256" key="2">
    <source>
        <dbReference type="ARBA" id="ARBA00023015"/>
    </source>
</evidence>
<dbReference type="InterPro" id="IPR013324">
    <property type="entry name" value="RNA_pol_sigma_r3/r4-like"/>
</dbReference>
<dbReference type="PANTHER" id="PTHR43133">
    <property type="entry name" value="RNA POLYMERASE ECF-TYPE SIGMA FACTO"/>
    <property type="match status" value="1"/>
</dbReference>
<dbReference type="EMBL" id="CP159289">
    <property type="protein sequence ID" value="XCH26357.1"/>
    <property type="molecule type" value="Genomic_DNA"/>
</dbReference>
<accession>A0AAU8FR98</accession>
<dbReference type="InterPro" id="IPR039425">
    <property type="entry name" value="RNA_pol_sigma-70-like"/>
</dbReference>
<evidence type="ECO:0000259" key="7">
    <source>
        <dbReference type="Pfam" id="PF04542"/>
    </source>
</evidence>
<dbReference type="InterPro" id="IPR013249">
    <property type="entry name" value="RNA_pol_sigma70_r4_t2"/>
</dbReference>
<dbReference type="InterPro" id="IPR013325">
    <property type="entry name" value="RNA_pol_sigma_r2"/>
</dbReference>
<dbReference type="InterPro" id="IPR000838">
    <property type="entry name" value="RNA_pol_sigma70_ECF_CS"/>
</dbReference>
<keyword evidence="4 6" id="KW-0238">DNA-binding</keyword>
<dbReference type="PROSITE" id="PS01063">
    <property type="entry name" value="SIGMA70_ECF"/>
    <property type="match status" value="1"/>
</dbReference>
<keyword evidence="5 6" id="KW-0804">Transcription</keyword>
<feature type="domain" description="RNA polymerase sigma factor 70 region 4 type 2" evidence="8">
    <location>
        <begin position="134"/>
        <end position="181"/>
    </location>
</feature>
<dbReference type="GO" id="GO:0016987">
    <property type="term" value="F:sigma factor activity"/>
    <property type="evidence" value="ECO:0007669"/>
    <property type="project" value="UniProtKB-KW"/>
</dbReference>
<organism evidence="9">
    <name type="scientific">Dyadobacter sp. 676</name>
    <dbReference type="NCBI Taxonomy" id="3088362"/>
    <lineage>
        <taxon>Bacteria</taxon>
        <taxon>Pseudomonadati</taxon>
        <taxon>Bacteroidota</taxon>
        <taxon>Cytophagia</taxon>
        <taxon>Cytophagales</taxon>
        <taxon>Spirosomataceae</taxon>
        <taxon>Dyadobacter</taxon>
    </lineage>
</organism>
<dbReference type="SUPFAM" id="SSF88659">
    <property type="entry name" value="Sigma3 and sigma4 domains of RNA polymerase sigma factors"/>
    <property type="match status" value="1"/>
</dbReference>
<dbReference type="Pfam" id="PF04542">
    <property type="entry name" value="Sigma70_r2"/>
    <property type="match status" value="1"/>
</dbReference>
<evidence type="ECO:0000256" key="1">
    <source>
        <dbReference type="ARBA" id="ARBA00010641"/>
    </source>
</evidence>
<dbReference type="InterPro" id="IPR007627">
    <property type="entry name" value="RNA_pol_sigma70_r2"/>
</dbReference>
<dbReference type="AlphaFoldDB" id="A0AAU8FR98"/>
<dbReference type="SUPFAM" id="SSF88946">
    <property type="entry name" value="Sigma2 domain of RNA polymerase sigma factors"/>
    <property type="match status" value="1"/>
</dbReference>
<keyword evidence="2 6" id="KW-0805">Transcription regulation</keyword>
<dbReference type="GO" id="GO:0003677">
    <property type="term" value="F:DNA binding"/>
    <property type="evidence" value="ECO:0007669"/>
    <property type="project" value="UniProtKB-KW"/>
</dbReference>
<dbReference type="RefSeq" id="WP_353721650.1">
    <property type="nucleotide sequence ID" value="NZ_CP159289.1"/>
</dbReference>
<dbReference type="Pfam" id="PF08281">
    <property type="entry name" value="Sigma70_r4_2"/>
    <property type="match status" value="1"/>
</dbReference>
<evidence type="ECO:0000313" key="9">
    <source>
        <dbReference type="EMBL" id="XCH26357.1"/>
    </source>
</evidence>
<protein>
    <recommendedName>
        <fullName evidence="6">RNA polymerase sigma factor</fullName>
    </recommendedName>
</protein>
<dbReference type="Gene3D" id="1.10.10.10">
    <property type="entry name" value="Winged helix-like DNA-binding domain superfamily/Winged helix DNA-binding domain"/>
    <property type="match status" value="1"/>
</dbReference>
<dbReference type="GO" id="GO:0006352">
    <property type="term" value="P:DNA-templated transcription initiation"/>
    <property type="evidence" value="ECO:0007669"/>
    <property type="project" value="InterPro"/>
</dbReference>
<evidence type="ECO:0000259" key="8">
    <source>
        <dbReference type="Pfam" id="PF08281"/>
    </source>
</evidence>
<dbReference type="InterPro" id="IPR036388">
    <property type="entry name" value="WH-like_DNA-bd_sf"/>
</dbReference>
<feature type="domain" description="RNA polymerase sigma-70 region 2" evidence="7">
    <location>
        <begin position="32"/>
        <end position="94"/>
    </location>
</feature>